<evidence type="ECO:0000313" key="4">
    <source>
        <dbReference type="EMBL" id="KAJ4368042.1"/>
    </source>
</evidence>
<accession>A0A9W9CL28</accession>
<organism evidence="4 5">
    <name type="scientific">Neocucurbitaria cava</name>
    <dbReference type="NCBI Taxonomy" id="798079"/>
    <lineage>
        <taxon>Eukaryota</taxon>
        <taxon>Fungi</taxon>
        <taxon>Dikarya</taxon>
        <taxon>Ascomycota</taxon>
        <taxon>Pezizomycotina</taxon>
        <taxon>Dothideomycetes</taxon>
        <taxon>Pleosporomycetidae</taxon>
        <taxon>Pleosporales</taxon>
        <taxon>Pleosporineae</taxon>
        <taxon>Cucurbitariaceae</taxon>
        <taxon>Neocucurbitaria</taxon>
    </lineage>
</organism>
<evidence type="ECO:0000313" key="5">
    <source>
        <dbReference type="Proteomes" id="UP001140560"/>
    </source>
</evidence>
<name>A0A9W9CL28_9PLEO</name>
<feature type="region of interest" description="Disordered" evidence="1">
    <location>
        <begin position="598"/>
        <end position="620"/>
    </location>
</feature>
<feature type="region of interest" description="Disordered" evidence="1">
    <location>
        <begin position="492"/>
        <end position="520"/>
    </location>
</feature>
<evidence type="ECO:0000256" key="1">
    <source>
        <dbReference type="SAM" id="MobiDB-lite"/>
    </source>
</evidence>
<keyword evidence="2" id="KW-1133">Transmembrane helix</keyword>
<keyword evidence="2" id="KW-0472">Membrane</keyword>
<proteinExistence type="predicted"/>
<sequence length="620" mass="69668">MQRDTNRKFGEIHDTKENLIQSIEHIIDVALVKPDEVEPLKLRFVTPLHIPTDLSADNLDWPAYDQSTDYRLTSTEEHIPSLEYISVSYCWKHTQSPDGIHVPDYRISEGSEWRSIRCPPLVFHRAFQFARRHGCAHVWIDQECIDQNDPADIERHLQIMHRVYRESKWTVAALSWPIRNCDILEQLIKTIWTLDMASVESHEKHNDRNQIILQGLESLCNIIYNEPWFRRTWAFQEKLCAQSLQLLVPLGPKLCIPDVFNPLIIGNDLCLPTTKIGHRLDDLGYGPFGVRLKTNWHAKKGWTRPFSLNMKNLYLWLGWNHDSNMLLNYDKLSEASEWHGYFKVILSTMEECDNLIVADRISILGNITQVENRFLSNRLDSSMYSFSTCVLALILANHLPDAVERAKSMSDPGWNPLCYDLGEVMSGVCDAASYSPNQCSGAIKQRILNVTYNATTSSTVFETSTALYIDGGELLAEVIEAIYREGDFPSSVAPTTSTQLHTPSQTSLPPTSPATTTKAQTEGLSTAAKAGIGVGASLGALLALAALGFVLYRMGKRRAARHEQSRADSWAATGVKAELHAESVEPRELAGTMVQEMDGDTGSRVELQGSTPIKTVEGER</sequence>
<dbReference type="OrthoDB" id="270167at2759"/>
<keyword evidence="2" id="KW-0812">Transmembrane</keyword>
<evidence type="ECO:0000259" key="3">
    <source>
        <dbReference type="Pfam" id="PF06985"/>
    </source>
</evidence>
<dbReference type="EMBL" id="JAPEUY010000011">
    <property type="protein sequence ID" value="KAJ4368042.1"/>
    <property type="molecule type" value="Genomic_DNA"/>
</dbReference>
<protein>
    <recommendedName>
        <fullName evidence="3">Heterokaryon incompatibility domain-containing protein</fullName>
    </recommendedName>
</protein>
<dbReference type="Proteomes" id="UP001140560">
    <property type="component" value="Unassembled WGS sequence"/>
</dbReference>
<dbReference type="PANTHER" id="PTHR24148:SF73">
    <property type="entry name" value="HET DOMAIN PROTEIN (AFU_ORTHOLOGUE AFUA_8G01020)"/>
    <property type="match status" value="1"/>
</dbReference>
<reference evidence="4" key="1">
    <citation type="submission" date="2022-10" db="EMBL/GenBank/DDBJ databases">
        <title>Tapping the CABI collections for fungal endophytes: first genome assemblies for Collariella, Neodidymelliopsis, Ascochyta clinopodiicola, Didymella pomorum, Didymosphaeria variabile, Neocosmospora piperis and Neocucurbitaria cava.</title>
        <authorList>
            <person name="Hill R."/>
        </authorList>
    </citation>
    <scope>NUCLEOTIDE SEQUENCE</scope>
    <source>
        <strain evidence="4">IMI 356814</strain>
    </source>
</reference>
<dbReference type="Pfam" id="PF06985">
    <property type="entry name" value="HET"/>
    <property type="match status" value="1"/>
</dbReference>
<dbReference type="PANTHER" id="PTHR24148">
    <property type="entry name" value="ANKYRIN REPEAT DOMAIN-CONTAINING PROTEIN 39 HOMOLOG-RELATED"/>
    <property type="match status" value="1"/>
</dbReference>
<keyword evidence="5" id="KW-1185">Reference proteome</keyword>
<feature type="compositionally biased region" description="Polar residues" evidence="1">
    <location>
        <begin position="492"/>
        <end position="501"/>
    </location>
</feature>
<dbReference type="InterPro" id="IPR010730">
    <property type="entry name" value="HET"/>
</dbReference>
<gene>
    <name evidence="4" type="ORF">N0V83_006397</name>
</gene>
<evidence type="ECO:0000256" key="2">
    <source>
        <dbReference type="SAM" id="Phobius"/>
    </source>
</evidence>
<dbReference type="AlphaFoldDB" id="A0A9W9CL28"/>
<dbReference type="InterPro" id="IPR052895">
    <property type="entry name" value="HetReg/Transcr_Mod"/>
</dbReference>
<comment type="caution">
    <text evidence="4">The sequence shown here is derived from an EMBL/GenBank/DDBJ whole genome shotgun (WGS) entry which is preliminary data.</text>
</comment>
<feature type="domain" description="Heterokaryon incompatibility" evidence="3">
    <location>
        <begin position="84"/>
        <end position="237"/>
    </location>
</feature>
<feature type="transmembrane region" description="Helical" evidence="2">
    <location>
        <begin position="530"/>
        <end position="552"/>
    </location>
</feature>
<feature type="compositionally biased region" description="Low complexity" evidence="1">
    <location>
        <begin position="502"/>
        <end position="520"/>
    </location>
</feature>